<gene>
    <name evidence="2" type="ORF">NRB56_43960</name>
</gene>
<dbReference type="Gene3D" id="1.10.1740.10">
    <property type="match status" value="1"/>
</dbReference>
<accession>A0A7K0DTX5</accession>
<proteinExistence type="predicted"/>
<comment type="caution">
    <text evidence="2">The sequence shown here is derived from an EMBL/GenBank/DDBJ whole genome shotgun (WGS) entry which is preliminary data.</text>
</comment>
<dbReference type="InterPro" id="IPR013325">
    <property type="entry name" value="RNA_pol_sigma_r2"/>
</dbReference>
<reference evidence="2 3" key="1">
    <citation type="submission" date="2019-10" db="EMBL/GenBank/DDBJ databases">
        <title>Nocardia macrotermitis sp. nov. and Nocardia aurantia sp. nov., isolated from the gut of fungus growing-termite Macrotermes natalensis.</title>
        <authorList>
            <person name="Benndorf R."/>
            <person name="Schwitalla J."/>
            <person name="Martin K."/>
            <person name="De Beer W."/>
            <person name="Kaster A.-K."/>
            <person name="Vollmers J."/>
            <person name="Poulsen M."/>
            <person name="Beemelmanns C."/>
        </authorList>
    </citation>
    <scope>NUCLEOTIDE SEQUENCE [LARGE SCALE GENOMIC DNA]</scope>
    <source>
        <strain evidence="2 3">RB56</strain>
    </source>
</reference>
<sequence length="66" mass="7051">MSDDSPVTRAADVFENSRGCLKAIAYRLLGSAGDAEDAVQDTYLRRHAADRAGTVVAQRTRGVRAA</sequence>
<organism evidence="2 3">
    <name type="scientific">Nocardia aurantia</name>
    <dbReference type="NCBI Taxonomy" id="2585199"/>
    <lineage>
        <taxon>Bacteria</taxon>
        <taxon>Bacillati</taxon>
        <taxon>Actinomycetota</taxon>
        <taxon>Actinomycetes</taxon>
        <taxon>Mycobacteriales</taxon>
        <taxon>Nocardiaceae</taxon>
        <taxon>Nocardia</taxon>
    </lineage>
</organism>
<dbReference type="SUPFAM" id="SSF88946">
    <property type="entry name" value="Sigma2 domain of RNA polymerase sigma factors"/>
    <property type="match status" value="1"/>
</dbReference>
<dbReference type="Proteomes" id="UP000431401">
    <property type="component" value="Unassembled WGS sequence"/>
</dbReference>
<dbReference type="GO" id="GO:0003700">
    <property type="term" value="F:DNA-binding transcription factor activity"/>
    <property type="evidence" value="ECO:0007669"/>
    <property type="project" value="InterPro"/>
</dbReference>
<dbReference type="Pfam" id="PF04542">
    <property type="entry name" value="Sigma70_r2"/>
    <property type="match status" value="1"/>
</dbReference>
<dbReference type="RefSeq" id="WP_153345028.1">
    <property type="nucleotide sequence ID" value="NZ_WEGI01000009.1"/>
</dbReference>
<evidence type="ECO:0000259" key="1">
    <source>
        <dbReference type="Pfam" id="PF04542"/>
    </source>
</evidence>
<dbReference type="AlphaFoldDB" id="A0A7K0DTX5"/>
<dbReference type="GO" id="GO:0006352">
    <property type="term" value="P:DNA-templated transcription initiation"/>
    <property type="evidence" value="ECO:0007669"/>
    <property type="project" value="InterPro"/>
</dbReference>
<protein>
    <recommendedName>
        <fullName evidence="1">RNA polymerase sigma-70 region 2 domain-containing protein</fullName>
    </recommendedName>
</protein>
<name>A0A7K0DTX5_9NOCA</name>
<feature type="domain" description="RNA polymerase sigma-70 region 2" evidence="1">
    <location>
        <begin position="19"/>
        <end position="46"/>
    </location>
</feature>
<evidence type="ECO:0000313" key="2">
    <source>
        <dbReference type="EMBL" id="MQY28812.1"/>
    </source>
</evidence>
<dbReference type="EMBL" id="WEGI01000009">
    <property type="protein sequence ID" value="MQY28812.1"/>
    <property type="molecule type" value="Genomic_DNA"/>
</dbReference>
<dbReference type="OrthoDB" id="9794372at2"/>
<evidence type="ECO:0000313" key="3">
    <source>
        <dbReference type="Proteomes" id="UP000431401"/>
    </source>
</evidence>
<keyword evidence="3" id="KW-1185">Reference proteome</keyword>
<dbReference type="InterPro" id="IPR007627">
    <property type="entry name" value="RNA_pol_sigma70_r2"/>
</dbReference>